<sequence>MLVCKIVVEDAPLFAQSFAVVFPVAAQSGSDPLRTRGLSRCGGSVIGVCRFPAREPMASDPSAEGDACMMDGVAGVGPWMMLLWGLFALIILALILSGAIWLIRELADRPERSLTRRDTPEEVLRRRYAAGEIDEDEFYHRMRDLDES</sequence>
<accession>A0A6L9SB69</accession>
<dbReference type="AlphaFoldDB" id="A0A6L9SB69"/>
<comment type="caution">
    <text evidence="2">The sequence shown here is derived from an EMBL/GenBank/DDBJ whole genome shotgun (WGS) entry which is preliminary data.</text>
</comment>
<gene>
    <name evidence="2" type="ORF">G1H10_20775</name>
</gene>
<keyword evidence="1" id="KW-0812">Transmembrane</keyword>
<protein>
    <recommendedName>
        <fullName evidence="4">SHOCT domain-containing protein</fullName>
    </recommendedName>
</protein>
<dbReference type="RefSeq" id="WP_163741287.1">
    <property type="nucleotide sequence ID" value="NZ_JAAGOA010000015.1"/>
</dbReference>
<feature type="transmembrane region" description="Helical" evidence="1">
    <location>
        <begin position="79"/>
        <end position="103"/>
    </location>
</feature>
<reference evidence="2 3" key="1">
    <citation type="submission" date="2020-02" db="EMBL/GenBank/DDBJ databases">
        <authorList>
            <person name="Li X.-J."/>
            <person name="Han X.-M."/>
        </authorList>
    </citation>
    <scope>NUCLEOTIDE SEQUENCE [LARGE SCALE GENOMIC DNA]</scope>
    <source>
        <strain evidence="2 3">CCTCC AB 2017055</strain>
    </source>
</reference>
<keyword evidence="3" id="KW-1185">Reference proteome</keyword>
<evidence type="ECO:0000313" key="3">
    <source>
        <dbReference type="Proteomes" id="UP000475214"/>
    </source>
</evidence>
<dbReference type="Proteomes" id="UP000475214">
    <property type="component" value="Unassembled WGS sequence"/>
</dbReference>
<keyword evidence="1" id="KW-0472">Membrane</keyword>
<evidence type="ECO:0008006" key="4">
    <source>
        <dbReference type="Google" id="ProtNLM"/>
    </source>
</evidence>
<name>A0A6L9SB69_9ACTN</name>
<dbReference type="EMBL" id="JAAGOA010000015">
    <property type="protein sequence ID" value="NEE02605.1"/>
    <property type="molecule type" value="Genomic_DNA"/>
</dbReference>
<proteinExistence type="predicted"/>
<organism evidence="2 3">
    <name type="scientific">Phytoactinopolyspora halotolerans</name>
    <dbReference type="NCBI Taxonomy" id="1981512"/>
    <lineage>
        <taxon>Bacteria</taxon>
        <taxon>Bacillati</taxon>
        <taxon>Actinomycetota</taxon>
        <taxon>Actinomycetes</taxon>
        <taxon>Jiangellales</taxon>
        <taxon>Jiangellaceae</taxon>
        <taxon>Phytoactinopolyspora</taxon>
    </lineage>
</organism>
<keyword evidence="1" id="KW-1133">Transmembrane helix</keyword>
<evidence type="ECO:0000313" key="2">
    <source>
        <dbReference type="EMBL" id="NEE02605.1"/>
    </source>
</evidence>
<evidence type="ECO:0000256" key="1">
    <source>
        <dbReference type="SAM" id="Phobius"/>
    </source>
</evidence>